<dbReference type="GeneID" id="85229297"/>
<sequence length="124" mass="14451">MPYEERLQNLWAKKYGAPSKEHGLKLGSHNSEVESKKLDYLTQYIFKYMGKSIIFENSFDNKNYTDVMLSPAYLVFHSQVFKKFKTVKGRRGVKKMPDGTHRGLFHWVAVPIVCGIHQEVLKKL</sequence>
<dbReference type="KEGG" id="mefw:F1737_03975"/>
<dbReference type="AlphaFoldDB" id="A0AA97FBN3"/>
<protein>
    <submittedName>
        <fullName evidence="1">Uncharacterized protein</fullName>
    </submittedName>
</protein>
<gene>
    <name evidence="1" type="ORF">F1737_03975</name>
</gene>
<accession>A0AA97FBN3</accession>
<organism evidence="1 2">
    <name type="scientific">Methanochimaera problematica</name>
    <dbReference type="NCBI Taxonomy" id="2609417"/>
    <lineage>
        <taxon>Archaea</taxon>
        <taxon>Methanobacteriati</taxon>
        <taxon>Methanobacteriota</taxon>
        <taxon>Stenosarchaea group</taxon>
        <taxon>Methanomicrobia</taxon>
        <taxon>Methanomicrobiales</taxon>
        <taxon>Methanomicrobiaceae</taxon>
        <taxon>Methanochimaera</taxon>
    </lineage>
</organism>
<evidence type="ECO:0000313" key="1">
    <source>
        <dbReference type="EMBL" id="WOF15912.1"/>
    </source>
</evidence>
<keyword evidence="2" id="KW-1185">Reference proteome</keyword>
<name>A0AA97FBN3_9EURY</name>
<evidence type="ECO:0000313" key="2">
    <source>
        <dbReference type="Proteomes" id="UP001301797"/>
    </source>
</evidence>
<dbReference type="EMBL" id="CP043875">
    <property type="protein sequence ID" value="WOF15912.1"/>
    <property type="molecule type" value="Genomic_DNA"/>
</dbReference>
<proteinExistence type="predicted"/>
<dbReference type="Proteomes" id="UP001301797">
    <property type="component" value="Chromosome"/>
</dbReference>
<reference evidence="1 2" key="1">
    <citation type="submission" date="2019-09" db="EMBL/GenBank/DDBJ databases">
        <title>The complete genome of Methanoplanus sp. FWC-SCC4.</title>
        <authorList>
            <person name="Chen S.-C."/>
            <person name="Zhou Y.-Z."/>
            <person name="Lai M.-C."/>
        </authorList>
    </citation>
    <scope>NUCLEOTIDE SEQUENCE [LARGE SCALE GENOMIC DNA]</scope>
    <source>
        <strain evidence="1 2">FWC-SCC4</strain>
    </source>
</reference>
<dbReference type="RefSeq" id="WP_317137482.1">
    <property type="nucleotide sequence ID" value="NZ_CP043875.1"/>
</dbReference>